<proteinExistence type="predicted"/>
<sequence length="256" mass="30347">MSEDSQAKILTQVEFYFSESNLINDRFLWKTSQANDGWVPISVISQFERMKKYRPIETIVEALRTSKELLEVSEDGELVRRKLPLPPNANDIQARINKRSVVVEHFPEDVTLDELMEFFNTFAPTNQIRMKKRDKVFSGAVIVEFKEEEDATKFLNQEKKLEYKEKELSAVSKTSYDESRANKFGQRRGNSRGFKQRGRREHRKDDRRENKENDNDNKQEESVSESKSEQSEDRKRELSPKREDKKEEEVRENRDE</sequence>
<dbReference type="EMBL" id="BSXV01001622">
    <property type="protein sequence ID" value="GME93415.1"/>
    <property type="molecule type" value="Genomic_DNA"/>
</dbReference>
<protein>
    <submittedName>
        <fullName evidence="1">Unnamed protein product</fullName>
    </submittedName>
</protein>
<name>A0ACB5TRX3_CANBO</name>
<evidence type="ECO:0000313" key="1">
    <source>
        <dbReference type="EMBL" id="GME93415.1"/>
    </source>
</evidence>
<gene>
    <name evidence="1" type="ORF">Cboi01_000313300</name>
</gene>
<keyword evidence="2" id="KW-1185">Reference proteome</keyword>
<accession>A0ACB5TRX3</accession>
<evidence type="ECO:0000313" key="2">
    <source>
        <dbReference type="Proteomes" id="UP001165101"/>
    </source>
</evidence>
<comment type="caution">
    <text evidence="1">The sequence shown here is derived from an EMBL/GenBank/DDBJ whole genome shotgun (WGS) entry which is preliminary data.</text>
</comment>
<reference evidence="1" key="1">
    <citation type="submission" date="2023-04" db="EMBL/GenBank/DDBJ databases">
        <title>Candida boidinii NBRC 1967.</title>
        <authorList>
            <person name="Ichikawa N."/>
            <person name="Sato H."/>
            <person name="Tonouchi N."/>
        </authorList>
    </citation>
    <scope>NUCLEOTIDE SEQUENCE</scope>
    <source>
        <strain evidence="1">NBRC 1967</strain>
    </source>
</reference>
<dbReference type="Proteomes" id="UP001165101">
    <property type="component" value="Unassembled WGS sequence"/>
</dbReference>
<organism evidence="1 2">
    <name type="scientific">Candida boidinii</name>
    <name type="common">Yeast</name>
    <dbReference type="NCBI Taxonomy" id="5477"/>
    <lineage>
        <taxon>Eukaryota</taxon>
        <taxon>Fungi</taxon>
        <taxon>Dikarya</taxon>
        <taxon>Ascomycota</taxon>
        <taxon>Saccharomycotina</taxon>
        <taxon>Pichiomycetes</taxon>
        <taxon>Pichiales</taxon>
        <taxon>Pichiaceae</taxon>
        <taxon>Ogataea</taxon>
        <taxon>Ogataea/Candida clade</taxon>
    </lineage>
</organism>